<dbReference type="SUPFAM" id="SSF46689">
    <property type="entry name" value="Homeodomain-like"/>
    <property type="match status" value="1"/>
</dbReference>
<evidence type="ECO:0000313" key="5">
    <source>
        <dbReference type="Proteomes" id="UP000628984"/>
    </source>
</evidence>
<dbReference type="GO" id="GO:0003700">
    <property type="term" value="F:DNA-binding transcription factor activity"/>
    <property type="evidence" value="ECO:0007669"/>
    <property type="project" value="TreeGrafter"/>
</dbReference>
<evidence type="ECO:0000256" key="1">
    <source>
        <dbReference type="ARBA" id="ARBA00023125"/>
    </source>
</evidence>
<gene>
    <name evidence="4" type="ORF">GCM10011452_23880</name>
</gene>
<evidence type="ECO:0000313" key="4">
    <source>
        <dbReference type="EMBL" id="GGW34693.1"/>
    </source>
</evidence>
<dbReference type="PANTHER" id="PTHR30055:SF237">
    <property type="entry name" value="TRANSCRIPTIONAL REPRESSOR MCE3R"/>
    <property type="match status" value="1"/>
</dbReference>
<name>A0A918IVN8_9RHOB</name>
<dbReference type="Gene3D" id="1.10.357.10">
    <property type="entry name" value="Tetracycline Repressor, domain 2"/>
    <property type="match status" value="1"/>
</dbReference>
<proteinExistence type="predicted"/>
<keyword evidence="5" id="KW-1185">Reference proteome</keyword>
<dbReference type="Proteomes" id="UP000628984">
    <property type="component" value="Unassembled WGS sequence"/>
</dbReference>
<feature type="DNA-binding region" description="H-T-H motif" evidence="2">
    <location>
        <begin position="37"/>
        <end position="56"/>
    </location>
</feature>
<comment type="caution">
    <text evidence="4">The sequence shown here is derived from an EMBL/GenBank/DDBJ whole genome shotgun (WGS) entry which is preliminary data.</text>
</comment>
<dbReference type="InterPro" id="IPR009057">
    <property type="entry name" value="Homeodomain-like_sf"/>
</dbReference>
<dbReference type="PRINTS" id="PR00455">
    <property type="entry name" value="HTHTETR"/>
</dbReference>
<dbReference type="InterPro" id="IPR001647">
    <property type="entry name" value="HTH_TetR"/>
</dbReference>
<dbReference type="PANTHER" id="PTHR30055">
    <property type="entry name" value="HTH-TYPE TRANSCRIPTIONAL REGULATOR RUTR"/>
    <property type="match status" value="1"/>
</dbReference>
<dbReference type="PROSITE" id="PS50977">
    <property type="entry name" value="HTH_TETR_2"/>
    <property type="match status" value="1"/>
</dbReference>
<dbReference type="AlphaFoldDB" id="A0A918IVN8"/>
<evidence type="ECO:0000256" key="2">
    <source>
        <dbReference type="PROSITE-ProRule" id="PRU00335"/>
    </source>
</evidence>
<dbReference type="InterPro" id="IPR050109">
    <property type="entry name" value="HTH-type_TetR-like_transc_reg"/>
</dbReference>
<accession>A0A918IVN8</accession>
<reference evidence="4" key="1">
    <citation type="journal article" date="2014" name="Int. J. Syst. Evol. Microbiol.">
        <title>Complete genome sequence of Corynebacterium casei LMG S-19264T (=DSM 44701T), isolated from a smear-ripened cheese.</title>
        <authorList>
            <consortium name="US DOE Joint Genome Institute (JGI-PGF)"/>
            <person name="Walter F."/>
            <person name="Albersmeier A."/>
            <person name="Kalinowski J."/>
            <person name="Ruckert C."/>
        </authorList>
    </citation>
    <scope>NUCLEOTIDE SEQUENCE</scope>
    <source>
        <strain evidence="4">KCTC 23714</strain>
    </source>
</reference>
<dbReference type="GO" id="GO:0000976">
    <property type="term" value="F:transcription cis-regulatory region binding"/>
    <property type="evidence" value="ECO:0007669"/>
    <property type="project" value="TreeGrafter"/>
</dbReference>
<dbReference type="RefSeq" id="WP_189634104.1">
    <property type="nucleotide sequence ID" value="NZ_BMYQ01000007.1"/>
</dbReference>
<protein>
    <submittedName>
        <fullName evidence="4">TetR family transcriptional regulator</fullName>
    </submittedName>
</protein>
<feature type="domain" description="HTH tetR-type" evidence="3">
    <location>
        <begin position="14"/>
        <end position="74"/>
    </location>
</feature>
<organism evidence="4 5">
    <name type="scientific">Gemmobacter lanyuensis</name>
    <dbReference type="NCBI Taxonomy" id="1054497"/>
    <lineage>
        <taxon>Bacteria</taxon>
        <taxon>Pseudomonadati</taxon>
        <taxon>Pseudomonadota</taxon>
        <taxon>Alphaproteobacteria</taxon>
        <taxon>Rhodobacterales</taxon>
        <taxon>Paracoccaceae</taxon>
        <taxon>Gemmobacter</taxon>
    </lineage>
</organism>
<reference evidence="4" key="2">
    <citation type="submission" date="2020-09" db="EMBL/GenBank/DDBJ databases">
        <authorList>
            <person name="Sun Q."/>
            <person name="Kim S."/>
        </authorList>
    </citation>
    <scope>NUCLEOTIDE SEQUENCE</scope>
    <source>
        <strain evidence="4">KCTC 23714</strain>
    </source>
</reference>
<sequence>MDSSDDQANATGWRGSRDVWLDAAYALLIEGGIDAVKVQPLAKRLRIARTSFYWHFTDRENLLAALVQRWIDTTTSGMIDACRAFAETKAEAMLNLFSCFLDPARFDARLEFAVRSWALQDPGMTKVLHEQDGIRIGELIEVFRKWGHGPVDADTRARAVYLTQIGYISLQQQEDLTIRMARMPAYVEIFTGMAPEPRELARFHARHGYVPPDQTIQRA</sequence>
<keyword evidence="1 2" id="KW-0238">DNA-binding</keyword>
<dbReference type="EMBL" id="BMYQ01000007">
    <property type="protein sequence ID" value="GGW34693.1"/>
    <property type="molecule type" value="Genomic_DNA"/>
</dbReference>
<evidence type="ECO:0000259" key="3">
    <source>
        <dbReference type="PROSITE" id="PS50977"/>
    </source>
</evidence>
<dbReference type="Pfam" id="PF00440">
    <property type="entry name" value="TetR_N"/>
    <property type="match status" value="1"/>
</dbReference>